<evidence type="ECO:0000256" key="1">
    <source>
        <dbReference type="SAM" id="Phobius"/>
    </source>
</evidence>
<keyword evidence="3" id="KW-1185">Reference proteome</keyword>
<evidence type="ECO:0008006" key="4">
    <source>
        <dbReference type="Google" id="ProtNLM"/>
    </source>
</evidence>
<dbReference type="RefSeq" id="WP_307691109.1">
    <property type="nucleotide sequence ID" value="NZ_JAUSRO010000011.1"/>
</dbReference>
<protein>
    <recommendedName>
        <fullName evidence="4">Transmembrane protein</fullName>
    </recommendedName>
</protein>
<proteinExistence type="predicted"/>
<keyword evidence="1" id="KW-0472">Membrane</keyword>
<reference evidence="2 3" key="1">
    <citation type="submission" date="2023-07" db="EMBL/GenBank/DDBJ databases">
        <title>Sorghum-associated microbial communities from plants grown in Nebraska, USA.</title>
        <authorList>
            <person name="Schachtman D."/>
        </authorList>
    </citation>
    <scope>NUCLEOTIDE SEQUENCE [LARGE SCALE GENOMIC DNA]</scope>
    <source>
        <strain evidence="2 3">DS1607</strain>
    </source>
</reference>
<keyword evidence="1" id="KW-0812">Transmembrane</keyword>
<gene>
    <name evidence="2" type="ORF">J2W36_003611</name>
</gene>
<sequence length="199" mass="20651">MPVTPRRLAQRLCRCRAGASQGALVILFASFALLACSPTFNWRETPLGADGLVALLPCKPDRATRELPMGADPVRVEMVGCEAGGATFAVAHAQAADAAQAEAWLRAWRAAWRAQLDGAVIVGESAAHVPRAALSPSAVRLDAPPPGTAGGRVDAGTGAHVLWFAQARGGKMALYQATVIGEPSASDALATFFDGLRLP</sequence>
<feature type="transmembrane region" description="Helical" evidence="1">
    <location>
        <begin position="21"/>
        <end position="40"/>
    </location>
</feature>
<comment type="caution">
    <text evidence="2">The sequence shown here is derived from an EMBL/GenBank/DDBJ whole genome shotgun (WGS) entry which is preliminary data.</text>
</comment>
<dbReference type="Proteomes" id="UP001226867">
    <property type="component" value="Unassembled WGS sequence"/>
</dbReference>
<accession>A0ABT9SAG0</accession>
<evidence type="ECO:0000313" key="3">
    <source>
        <dbReference type="Proteomes" id="UP001226867"/>
    </source>
</evidence>
<evidence type="ECO:0000313" key="2">
    <source>
        <dbReference type="EMBL" id="MDP9901345.1"/>
    </source>
</evidence>
<keyword evidence="1" id="KW-1133">Transmembrane helix</keyword>
<dbReference type="EMBL" id="JAUSRO010000011">
    <property type="protein sequence ID" value="MDP9901345.1"/>
    <property type="molecule type" value="Genomic_DNA"/>
</dbReference>
<organism evidence="2 3">
    <name type="scientific">Variovorax ginsengisoli</name>
    <dbReference type="NCBI Taxonomy" id="363844"/>
    <lineage>
        <taxon>Bacteria</taxon>
        <taxon>Pseudomonadati</taxon>
        <taxon>Pseudomonadota</taxon>
        <taxon>Betaproteobacteria</taxon>
        <taxon>Burkholderiales</taxon>
        <taxon>Comamonadaceae</taxon>
        <taxon>Variovorax</taxon>
    </lineage>
</organism>
<name>A0ABT9SAG0_9BURK</name>